<organism evidence="7 8">
    <name type="scientific">Prymnesium parvum</name>
    <name type="common">Toxic golden alga</name>
    <dbReference type="NCBI Taxonomy" id="97485"/>
    <lineage>
        <taxon>Eukaryota</taxon>
        <taxon>Haptista</taxon>
        <taxon>Haptophyta</taxon>
        <taxon>Prymnesiophyceae</taxon>
        <taxon>Prymnesiales</taxon>
        <taxon>Prymnesiaceae</taxon>
        <taxon>Prymnesium</taxon>
    </lineage>
</organism>
<comment type="similarity">
    <text evidence="4">Belongs to the protein kinase superfamily.</text>
</comment>
<dbReference type="GO" id="GO:0005524">
    <property type="term" value="F:ATP binding"/>
    <property type="evidence" value="ECO:0007669"/>
    <property type="project" value="UniProtKB-UniRule"/>
</dbReference>
<keyword evidence="4" id="KW-0808">Transferase</keyword>
<dbReference type="PANTHER" id="PTHR24347">
    <property type="entry name" value="SERINE/THREONINE-PROTEIN KINASE"/>
    <property type="match status" value="1"/>
</dbReference>
<keyword evidence="1 3" id="KW-0547">Nucleotide-binding</keyword>
<evidence type="ECO:0000256" key="4">
    <source>
        <dbReference type="RuleBase" id="RU000304"/>
    </source>
</evidence>
<feature type="compositionally biased region" description="Low complexity" evidence="5">
    <location>
        <begin position="418"/>
        <end position="430"/>
    </location>
</feature>
<keyword evidence="4" id="KW-0723">Serine/threonine-protein kinase</keyword>
<feature type="region of interest" description="Disordered" evidence="5">
    <location>
        <begin position="418"/>
        <end position="449"/>
    </location>
</feature>
<evidence type="ECO:0000256" key="2">
    <source>
        <dbReference type="ARBA" id="ARBA00022840"/>
    </source>
</evidence>
<sequence>MAASVHERSAHPPGSEAFDTSQRIVLGEHMWEFTGGILGVGSFSCVYEAKSLGGVHVAVKVTHVKPLSEWLRRQCEAESTIWSKLDHPHIPTFFGSVRSDDWLLLVSEAVTGGQLMEHISSRHCFTEAEASSIVLQLFSSVAHMHQHSICHRDIKPQNVLCVEAPPAGQDAPHGWRVKLCDFGMSKQLHDATCVMKTPCSSKHYVAPEMRTLQYDMKVDIWAIGCIAYLLLCGSLPPTELSECTECSSASQFEDDAWEEVSSAAAQFVRQLLAFDPRERPTAAEALTTRWLSSAPATPLLTPTILRKKQPLAVANMSARWSCDDSIEPDSFPTGSIPTATARGHPSPAAEIPRSSSMPSMRAGSAAQKSATSGCTPFLSAVRLNPFPAPGASMHSCVFREATAPTAVDRSRVDREFSSGLSSRLGRGFRPSFERTTQRSRDTQPQGHDGLMTFERKRVNTMCAPHADAHSSNSVSQFKRRKSVVWVPPAPV</sequence>
<gene>
    <name evidence="7" type="ORF">AB1Y20_002729</name>
</gene>
<feature type="binding site" evidence="3">
    <location>
        <position position="60"/>
    </location>
    <ligand>
        <name>ATP</name>
        <dbReference type="ChEBI" id="CHEBI:30616"/>
    </ligand>
</feature>
<dbReference type="InterPro" id="IPR008271">
    <property type="entry name" value="Ser/Thr_kinase_AS"/>
</dbReference>
<reference evidence="7 8" key="1">
    <citation type="journal article" date="2024" name="Science">
        <title>Giant polyketide synthase enzymes in the biosynthesis of giant marine polyether toxins.</title>
        <authorList>
            <person name="Fallon T.R."/>
            <person name="Shende V.V."/>
            <person name="Wierzbicki I.H."/>
            <person name="Pendleton A.L."/>
            <person name="Watervoot N.F."/>
            <person name="Auber R.P."/>
            <person name="Gonzalez D.J."/>
            <person name="Wisecaver J.H."/>
            <person name="Moore B.S."/>
        </authorList>
    </citation>
    <scope>NUCLEOTIDE SEQUENCE [LARGE SCALE GENOMIC DNA]</scope>
    <source>
        <strain evidence="7 8">12B1</strain>
    </source>
</reference>
<dbReference type="Proteomes" id="UP001515480">
    <property type="component" value="Unassembled WGS sequence"/>
</dbReference>
<dbReference type="InterPro" id="IPR017441">
    <property type="entry name" value="Protein_kinase_ATP_BS"/>
</dbReference>
<accession>A0AB34JCF8</accession>
<feature type="region of interest" description="Disordered" evidence="5">
    <location>
        <begin position="329"/>
        <end position="368"/>
    </location>
</feature>
<keyword evidence="2 3" id="KW-0067">ATP-binding</keyword>
<dbReference type="AlphaFoldDB" id="A0AB34JCF8"/>
<evidence type="ECO:0000256" key="5">
    <source>
        <dbReference type="SAM" id="MobiDB-lite"/>
    </source>
</evidence>
<dbReference type="SUPFAM" id="SSF56112">
    <property type="entry name" value="Protein kinase-like (PK-like)"/>
    <property type="match status" value="1"/>
</dbReference>
<comment type="caution">
    <text evidence="7">The sequence shown here is derived from an EMBL/GenBank/DDBJ whole genome shotgun (WGS) entry which is preliminary data.</text>
</comment>
<evidence type="ECO:0000313" key="7">
    <source>
        <dbReference type="EMBL" id="KAL1518437.1"/>
    </source>
</evidence>
<feature type="compositionally biased region" description="Basic and acidic residues" evidence="5">
    <location>
        <begin position="431"/>
        <end position="441"/>
    </location>
</feature>
<dbReference type="PROSITE" id="PS50011">
    <property type="entry name" value="PROTEIN_KINASE_DOM"/>
    <property type="match status" value="1"/>
</dbReference>
<dbReference type="InterPro" id="IPR011009">
    <property type="entry name" value="Kinase-like_dom_sf"/>
</dbReference>
<dbReference type="SMART" id="SM00220">
    <property type="entry name" value="S_TKc"/>
    <property type="match status" value="1"/>
</dbReference>
<evidence type="ECO:0000256" key="3">
    <source>
        <dbReference type="PROSITE-ProRule" id="PRU10141"/>
    </source>
</evidence>
<keyword evidence="8" id="KW-1185">Reference proteome</keyword>
<dbReference type="EMBL" id="JBGBPQ010000010">
    <property type="protein sequence ID" value="KAL1518437.1"/>
    <property type="molecule type" value="Genomic_DNA"/>
</dbReference>
<name>A0AB34JCF8_PRYPA</name>
<dbReference type="Gene3D" id="1.10.510.10">
    <property type="entry name" value="Transferase(Phosphotransferase) domain 1"/>
    <property type="match status" value="1"/>
</dbReference>
<dbReference type="GO" id="GO:0004674">
    <property type="term" value="F:protein serine/threonine kinase activity"/>
    <property type="evidence" value="ECO:0007669"/>
    <property type="project" value="UniProtKB-KW"/>
</dbReference>
<proteinExistence type="inferred from homology"/>
<feature type="domain" description="Protein kinase" evidence="6">
    <location>
        <begin position="32"/>
        <end position="291"/>
    </location>
</feature>
<evidence type="ECO:0000256" key="1">
    <source>
        <dbReference type="ARBA" id="ARBA00022741"/>
    </source>
</evidence>
<dbReference type="PROSITE" id="PS00108">
    <property type="entry name" value="PROTEIN_KINASE_ST"/>
    <property type="match status" value="1"/>
</dbReference>
<evidence type="ECO:0000313" key="8">
    <source>
        <dbReference type="Proteomes" id="UP001515480"/>
    </source>
</evidence>
<evidence type="ECO:0000259" key="6">
    <source>
        <dbReference type="PROSITE" id="PS50011"/>
    </source>
</evidence>
<keyword evidence="4" id="KW-0418">Kinase</keyword>
<protein>
    <recommendedName>
        <fullName evidence="6">Protein kinase domain-containing protein</fullName>
    </recommendedName>
</protein>
<dbReference type="PROSITE" id="PS00107">
    <property type="entry name" value="PROTEIN_KINASE_ATP"/>
    <property type="match status" value="1"/>
</dbReference>
<dbReference type="Pfam" id="PF00069">
    <property type="entry name" value="Pkinase"/>
    <property type="match status" value="1"/>
</dbReference>
<dbReference type="InterPro" id="IPR000719">
    <property type="entry name" value="Prot_kinase_dom"/>
</dbReference>